<feature type="region of interest" description="Disordered" evidence="2">
    <location>
        <begin position="249"/>
        <end position="269"/>
    </location>
</feature>
<proteinExistence type="predicted"/>
<name>A0ABS9X6X5_9GAMM</name>
<protein>
    <recommendedName>
        <fullName evidence="5">Kinetoplast-associated protein</fullName>
    </recommendedName>
</protein>
<feature type="compositionally biased region" description="Polar residues" evidence="2">
    <location>
        <begin position="259"/>
        <end position="269"/>
    </location>
</feature>
<organism evidence="3 4">
    <name type="scientific">Colwellia maritima</name>
    <dbReference type="NCBI Taxonomy" id="2912588"/>
    <lineage>
        <taxon>Bacteria</taxon>
        <taxon>Pseudomonadati</taxon>
        <taxon>Pseudomonadota</taxon>
        <taxon>Gammaproteobacteria</taxon>
        <taxon>Alteromonadales</taxon>
        <taxon>Colwelliaceae</taxon>
        <taxon>Colwellia</taxon>
    </lineage>
</organism>
<evidence type="ECO:0000256" key="1">
    <source>
        <dbReference type="SAM" id="Coils"/>
    </source>
</evidence>
<evidence type="ECO:0000313" key="4">
    <source>
        <dbReference type="Proteomes" id="UP001139646"/>
    </source>
</evidence>
<keyword evidence="4" id="KW-1185">Reference proteome</keyword>
<dbReference type="Proteomes" id="UP001139646">
    <property type="component" value="Unassembled WGS sequence"/>
</dbReference>
<dbReference type="RefSeq" id="WP_242289062.1">
    <property type="nucleotide sequence ID" value="NZ_JAKKSL010000007.1"/>
</dbReference>
<comment type="caution">
    <text evidence="3">The sequence shown here is derived from an EMBL/GenBank/DDBJ whole genome shotgun (WGS) entry which is preliminary data.</text>
</comment>
<feature type="coiled-coil region" evidence="1">
    <location>
        <begin position="33"/>
        <end position="167"/>
    </location>
</feature>
<sequence length="269" mass="29620">MADELGSGTIASLLANEIQIIVDRKTKSLSDIVERQKTEIAEFIELLNEKETECTHKIELAQAQSVQAISDATDRIKAATDKIEAAESARVIAEQELGKVIDTTSEIENTKKEAQSRIEAAEQKAATLIDSAKSEANALVSAANTQIDKAESETKILRQQVKDFTVEQAKHEIAQAQFEQTKSAMSQLQTDIADRKTLIVQLQTEQNAFIKDTKRLEAELVTAKETESKLSTAQAQLVELQKQLSQAQHDLSQSEREISSLSQALASKK</sequence>
<evidence type="ECO:0008006" key="5">
    <source>
        <dbReference type="Google" id="ProtNLM"/>
    </source>
</evidence>
<keyword evidence="1" id="KW-0175">Coiled coil</keyword>
<gene>
    <name evidence="3" type="ORF">L3081_24455</name>
</gene>
<evidence type="ECO:0000256" key="2">
    <source>
        <dbReference type="SAM" id="MobiDB-lite"/>
    </source>
</evidence>
<reference evidence="3" key="1">
    <citation type="submission" date="2022-01" db="EMBL/GenBank/DDBJ databases">
        <title>Colwellia maritima, isolated from seawater.</title>
        <authorList>
            <person name="Kristyanto S."/>
            <person name="Jung J."/>
            <person name="Jeon C.O."/>
        </authorList>
    </citation>
    <scope>NUCLEOTIDE SEQUENCE</scope>
    <source>
        <strain evidence="3">MSW7</strain>
    </source>
</reference>
<evidence type="ECO:0000313" key="3">
    <source>
        <dbReference type="EMBL" id="MCI2285982.1"/>
    </source>
</evidence>
<accession>A0ABS9X6X5</accession>
<dbReference type="EMBL" id="JAKKSL010000007">
    <property type="protein sequence ID" value="MCI2285982.1"/>
    <property type="molecule type" value="Genomic_DNA"/>
</dbReference>